<evidence type="ECO:0000313" key="6">
    <source>
        <dbReference type="EMBL" id="OMG52554.1"/>
    </source>
</evidence>
<dbReference type="SUPFAM" id="SSF141868">
    <property type="entry name" value="EAL domain-like"/>
    <property type="match status" value="1"/>
</dbReference>
<dbReference type="SUPFAM" id="SSF55073">
    <property type="entry name" value="Nucleotide cyclase"/>
    <property type="match status" value="1"/>
</dbReference>
<dbReference type="InterPro" id="IPR035919">
    <property type="entry name" value="EAL_sf"/>
</dbReference>
<dbReference type="PROSITE" id="PS50883">
    <property type="entry name" value="EAL"/>
    <property type="match status" value="1"/>
</dbReference>
<dbReference type="Gene3D" id="3.20.20.450">
    <property type="entry name" value="EAL domain"/>
    <property type="match status" value="1"/>
</dbReference>
<accession>A0A1R1I1T5</accession>
<proteinExistence type="predicted"/>
<dbReference type="Pfam" id="PF00990">
    <property type="entry name" value="GGDEF"/>
    <property type="match status" value="1"/>
</dbReference>
<dbReference type="SMART" id="SM00052">
    <property type="entry name" value="EAL"/>
    <property type="match status" value="1"/>
</dbReference>
<dbReference type="OrthoDB" id="9813903at2"/>
<dbReference type="PROSITE" id="PS50887">
    <property type="entry name" value="GGDEF"/>
    <property type="match status" value="1"/>
</dbReference>
<dbReference type="Pfam" id="PF00563">
    <property type="entry name" value="EAL"/>
    <property type="match status" value="1"/>
</dbReference>
<dbReference type="AlphaFoldDB" id="A0A1R1I1T5"/>
<evidence type="ECO:0000256" key="1">
    <source>
        <dbReference type="ARBA" id="ARBA00051114"/>
    </source>
</evidence>
<dbReference type="InterPro" id="IPR013767">
    <property type="entry name" value="PAS_fold"/>
</dbReference>
<dbReference type="Pfam" id="PF00989">
    <property type="entry name" value="PAS"/>
    <property type="match status" value="1"/>
</dbReference>
<dbReference type="InterPro" id="IPR001633">
    <property type="entry name" value="EAL_dom"/>
</dbReference>
<dbReference type="FunFam" id="3.20.20.450:FF:000001">
    <property type="entry name" value="Cyclic di-GMP phosphodiesterase yahA"/>
    <property type="match status" value="1"/>
</dbReference>
<sequence length="749" mass="83516">MTDSPESTGGETAPDQTDLLQSLTAWQQAILQGANFSIIATDENGVIVSFNPAAERMLGYSADEMIGKMTPGVLHDPEELADRARELSEELGTVVAPGYATFVTKANLGIAEEREWTYLRKDGSRLPVLLSVTALRRPDHTILGYLGIAVDITERKRLEQAIAAAQAREVGQYEQRLRLSNKVFEYSSEAIMVTDADSRIINVNPAFTGLTGYRADEVIGKTPSILSSGKHDRNFYEAMWQNLLTDGQWAGEVWDRRKDGSIYPKWTVINAVRENGVTTHYVALFSDISERKEHEERINYLARHDHLTGLPNRLMFHERMQHALARAERNSNRLALVFIDLDRFKNINDSLGHFFGDQLLIQTAQRLRSGVRVSDTVARLGGDEFLVVLENVGDQNRCAQLLVHLHERLEQPYRIEEAVIHAPPSIGVALYPDDGADIVTLMRHADTAMYQVKAKGRNGWSFYAPRMNDEVQERIVLERDLRLALARGEFVLHYQPQWDLTNDCLFGWEALVRWQHPQRGLVPPDKFIPIAEETGLIVPLGDWVLETACREIRDWEQEGLGSYRIAINLSARQFTQQALGERIEAILAATGLAPGRLELEITESVLMEDADLTAEILQRLKQLGVTIAIDDFGTGYSSLAYLKAFPVNKLKIDRSFVRDIVSDPNDAAIVSAIISMARSMGLVTIAEGVETEAQRDFLMAQGCQELQGYLFGRPMNASAVRSFFGGQDGPGGAVSGNAKQMPLPSATIQ</sequence>
<dbReference type="CDD" id="cd00130">
    <property type="entry name" value="PAS"/>
    <property type="match status" value="2"/>
</dbReference>
<evidence type="ECO:0008006" key="8">
    <source>
        <dbReference type="Google" id="ProtNLM"/>
    </source>
</evidence>
<name>A0A1R1I1T5_9RHOO</name>
<dbReference type="SMART" id="SM00091">
    <property type="entry name" value="PAS"/>
    <property type="match status" value="2"/>
</dbReference>
<dbReference type="InterPro" id="IPR000700">
    <property type="entry name" value="PAS-assoc_C"/>
</dbReference>
<dbReference type="InterPro" id="IPR029787">
    <property type="entry name" value="Nucleotide_cyclase"/>
</dbReference>
<dbReference type="STRING" id="418702.BJN45_14815"/>
<feature type="domain" description="EAL" evidence="4">
    <location>
        <begin position="474"/>
        <end position="728"/>
    </location>
</feature>
<reference evidence="6 7" key="1">
    <citation type="submission" date="2016-10" db="EMBL/GenBank/DDBJ databases">
        <title>Alkaliphiles isolated from bioreactors.</title>
        <authorList>
            <person name="Salah Z."/>
            <person name="Rout S.P."/>
            <person name="Humphreys P.N."/>
        </authorList>
    </citation>
    <scope>NUCLEOTIDE SEQUENCE [LARGE SCALE GENOMIC DNA]</scope>
    <source>
        <strain evidence="6 7">ZS02</strain>
    </source>
</reference>
<dbReference type="PANTHER" id="PTHR44757">
    <property type="entry name" value="DIGUANYLATE CYCLASE DGCP"/>
    <property type="match status" value="1"/>
</dbReference>
<gene>
    <name evidence="6" type="ORF">BJN45_14815</name>
</gene>
<dbReference type="Gene3D" id="3.30.70.270">
    <property type="match status" value="1"/>
</dbReference>
<dbReference type="InterPro" id="IPR000160">
    <property type="entry name" value="GGDEF_dom"/>
</dbReference>
<dbReference type="PROSITE" id="PS50113">
    <property type="entry name" value="PAC"/>
    <property type="match status" value="1"/>
</dbReference>
<dbReference type="Proteomes" id="UP000187526">
    <property type="component" value="Unassembled WGS sequence"/>
</dbReference>
<dbReference type="InterPro" id="IPR000014">
    <property type="entry name" value="PAS"/>
</dbReference>
<dbReference type="PANTHER" id="PTHR44757:SF2">
    <property type="entry name" value="BIOFILM ARCHITECTURE MAINTENANCE PROTEIN MBAA"/>
    <property type="match status" value="1"/>
</dbReference>
<dbReference type="GO" id="GO:0071732">
    <property type="term" value="P:cellular response to nitric oxide"/>
    <property type="evidence" value="ECO:0007669"/>
    <property type="project" value="UniProtKB-ARBA"/>
</dbReference>
<dbReference type="CDD" id="cd01948">
    <property type="entry name" value="EAL"/>
    <property type="match status" value="1"/>
</dbReference>
<dbReference type="InterPro" id="IPR035965">
    <property type="entry name" value="PAS-like_dom_sf"/>
</dbReference>
<dbReference type="SMART" id="SM00086">
    <property type="entry name" value="PAC"/>
    <property type="match status" value="2"/>
</dbReference>
<feature type="domain" description="PAC" evidence="3">
    <location>
        <begin position="112"/>
        <end position="164"/>
    </location>
</feature>
<dbReference type="FunFam" id="3.30.70.270:FF:000001">
    <property type="entry name" value="Diguanylate cyclase domain protein"/>
    <property type="match status" value="1"/>
</dbReference>
<dbReference type="SUPFAM" id="SSF55785">
    <property type="entry name" value="PYP-like sensor domain (PAS domain)"/>
    <property type="match status" value="2"/>
</dbReference>
<dbReference type="RefSeq" id="WP_076096580.1">
    <property type="nucleotide sequence ID" value="NZ_MTHD01000005.1"/>
</dbReference>
<keyword evidence="7" id="KW-1185">Reference proteome</keyword>
<organism evidence="6 7">
    <name type="scientific">Azonexus hydrophilus</name>
    <dbReference type="NCBI Taxonomy" id="418702"/>
    <lineage>
        <taxon>Bacteria</taxon>
        <taxon>Pseudomonadati</taxon>
        <taxon>Pseudomonadota</taxon>
        <taxon>Betaproteobacteria</taxon>
        <taxon>Rhodocyclales</taxon>
        <taxon>Azonexaceae</taxon>
        <taxon>Azonexus</taxon>
    </lineage>
</organism>
<dbReference type="PIRSF" id="PIRSF005925">
    <property type="entry name" value="Dos"/>
    <property type="match status" value="1"/>
</dbReference>
<dbReference type="InterPro" id="IPR052155">
    <property type="entry name" value="Biofilm_reg_signaling"/>
</dbReference>
<dbReference type="InterPro" id="IPR043128">
    <property type="entry name" value="Rev_trsase/Diguanyl_cyclase"/>
</dbReference>
<evidence type="ECO:0000259" key="5">
    <source>
        <dbReference type="PROSITE" id="PS50887"/>
    </source>
</evidence>
<dbReference type="PROSITE" id="PS50112">
    <property type="entry name" value="PAS"/>
    <property type="match status" value="2"/>
</dbReference>
<dbReference type="NCBIfam" id="TIGR00229">
    <property type="entry name" value="sensory_box"/>
    <property type="match status" value="2"/>
</dbReference>
<evidence type="ECO:0000259" key="3">
    <source>
        <dbReference type="PROSITE" id="PS50113"/>
    </source>
</evidence>
<dbReference type="NCBIfam" id="TIGR00254">
    <property type="entry name" value="GGDEF"/>
    <property type="match status" value="1"/>
</dbReference>
<evidence type="ECO:0000259" key="4">
    <source>
        <dbReference type="PROSITE" id="PS50883"/>
    </source>
</evidence>
<dbReference type="CDD" id="cd01949">
    <property type="entry name" value="GGDEF"/>
    <property type="match status" value="1"/>
</dbReference>
<dbReference type="SMART" id="SM00267">
    <property type="entry name" value="GGDEF"/>
    <property type="match status" value="1"/>
</dbReference>
<dbReference type="InterPro" id="IPR001610">
    <property type="entry name" value="PAC"/>
</dbReference>
<evidence type="ECO:0000259" key="2">
    <source>
        <dbReference type="PROSITE" id="PS50112"/>
    </source>
</evidence>
<feature type="domain" description="PAS" evidence="2">
    <location>
        <begin position="176"/>
        <end position="222"/>
    </location>
</feature>
<protein>
    <recommendedName>
        <fullName evidence="8">GGDEF domain-containing protein</fullName>
    </recommendedName>
</protein>
<evidence type="ECO:0000313" key="7">
    <source>
        <dbReference type="Proteomes" id="UP000187526"/>
    </source>
</evidence>
<dbReference type="Pfam" id="PF13426">
    <property type="entry name" value="PAS_9"/>
    <property type="match status" value="1"/>
</dbReference>
<dbReference type="Gene3D" id="3.30.450.20">
    <property type="entry name" value="PAS domain"/>
    <property type="match status" value="2"/>
</dbReference>
<feature type="domain" description="PAS" evidence="2">
    <location>
        <begin position="30"/>
        <end position="91"/>
    </location>
</feature>
<dbReference type="GO" id="GO:0006355">
    <property type="term" value="P:regulation of DNA-templated transcription"/>
    <property type="evidence" value="ECO:0007669"/>
    <property type="project" value="InterPro"/>
</dbReference>
<dbReference type="EMBL" id="MTHD01000005">
    <property type="protein sequence ID" value="OMG52554.1"/>
    <property type="molecule type" value="Genomic_DNA"/>
</dbReference>
<dbReference type="GO" id="GO:0071111">
    <property type="term" value="F:cyclic-guanylate-specific phosphodiesterase activity"/>
    <property type="evidence" value="ECO:0007669"/>
    <property type="project" value="UniProtKB-EC"/>
</dbReference>
<feature type="domain" description="GGDEF" evidence="5">
    <location>
        <begin position="332"/>
        <end position="465"/>
    </location>
</feature>
<dbReference type="InterPro" id="IPR012226">
    <property type="entry name" value="Diguanyl_cyclase/Pdiesterase"/>
</dbReference>
<comment type="caution">
    <text evidence="6">The sequence shown here is derived from an EMBL/GenBank/DDBJ whole genome shotgun (WGS) entry which is preliminary data.</text>
</comment>
<comment type="catalytic activity">
    <reaction evidence="1">
        <text>3',3'-c-di-GMP + H2O = 5'-phosphoguanylyl(3'-&gt;5')guanosine + H(+)</text>
        <dbReference type="Rhea" id="RHEA:24902"/>
        <dbReference type="ChEBI" id="CHEBI:15377"/>
        <dbReference type="ChEBI" id="CHEBI:15378"/>
        <dbReference type="ChEBI" id="CHEBI:58754"/>
        <dbReference type="ChEBI" id="CHEBI:58805"/>
        <dbReference type="EC" id="3.1.4.52"/>
    </reaction>
    <physiologicalReaction direction="left-to-right" evidence="1">
        <dbReference type="Rhea" id="RHEA:24903"/>
    </physiologicalReaction>
</comment>